<evidence type="ECO:0000259" key="2">
    <source>
        <dbReference type="Pfam" id="PF00892"/>
    </source>
</evidence>
<protein>
    <submittedName>
        <fullName evidence="3">EamA family transporter</fullName>
    </submittedName>
</protein>
<keyword evidence="1" id="KW-0812">Transmembrane</keyword>
<gene>
    <name evidence="3" type="ORF">KN1_15550</name>
</gene>
<dbReference type="Proteomes" id="UP000825123">
    <property type="component" value="Chromosome"/>
</dbReference>
<dbReference type="InterPro" id="IPR000620">
    <property type="entry name" value="EamA_dom"/>
</dbReference>
<dbReference type="GeneID" id="66163275"/>
<feature type="transmembrane region" description="Helical" evidence="1">
    <location>
        <begin position="222"/>
        <end position="239"/>
    </location>
</feature>
<dbReference type="Pfam" id="PF00892">
    <property type="entry name" value="EamA"/>
    <property type="match status" value="2"/>
</dbReference>
<feature type="transmembrane region" description="Helical" evidence="1">
    <location>
        <begin position="84"/>
        <end position="102"/>
    </location>
</feature>
<organism evidence="3 4">
    <name type="scientific">Stygiolobus caldivivus</name>
    <dbReference type="NCBI Taxonomy" id="2824673"/>
    <lineage>
        <taxon>Archaea</taxon>
        <taxon>Thermoproteota</taxon>
        <taxon>Thermoprotei</taxon>
        <taxon>Sulfolobales</taxon>
        <taxon>Sulfolobaceae</taxon>
        <taxon>Stygiolobus</taxon>
    </lineage>
</organism>
<evidence type="ECO:0000313" key="3">
    <source>
        <dbReference type="EMBL" id="BCU70258.1"/>
    </source>
</evidence>
<feature type="transmembrane region" description="Helical" evidence="1">
    <location>
        <begin position="161"/>
        <end position="183"/>
    </location>
</feature>
<keyword evidence="1" id="KW-1133">Transmembrane helix</keyword>
<sequence length="279" mass="31322">MLPVYLIPYVLIGTFLYSVTKDGLEYASPPVFMEMRYLLSGIILFAITRKIIINKDIFLLSLFTSTSTALWSYGLLYVPPSESAVLSYTMPLFAIPISFLVLRETPKVNEIAGIVVGFIGVLVYASSLTVSVIGGTLTVINAIFWALFSVYYRKLRDYDHLVVNSSQFLLGSVFFLLLIPFNYRLDLSTRFLLDFSYSTFLGGLVMFLLWNLMLSVEKVNKVVVLIFSIPVFSTLFDYFRGVIEVTPAVVGGMGIILSGLFISELGKERKRLGIQAKRK</sequence>
<dbReference type="SUPFAM" id="SSF103481">
    <property type="entry name" value="Multidrug resistance efflux transporter EmrE"/>
    <property type="match status" value="2"/>
</dbReference>
<proteinExistence type="predicted"/>
<feature type="transmembrane region" description="Helical" evidence="1">
    <location>
        <begin position="57"/>
        <end position="78"/>
    </location>
</feature>
<feature type="domain" description="EamA" evidence="2">
    <location>
        <begin position="14"/>
        <end position="123"/>
    </location>
</feature>
<accession>A0A8D5ZFH5</accession>
<feature type="transmembrane region" description="Helical" evidence="1">
    <location>
        <begin position="109"/>
        <end position="126"/>
    </location>
</feature>
<name>A0A8D5ZFH5_9CREN</name>
<dbReference type="AlphaFoldDB" id="A0A8D5ZFH5"/>
<dbReference type="PANTHER" id="PTHR22911:SF76">
    <property type="entry name" value="EAMA DOMAIN-CONTAINING PROTEIN"/>
    <property type="match status" value="1"/>
</dbReference>
<feature type="transmembrane region" description="Helical" evidence="1">
    <location>
        <begin position="245"/>
        <end position="262"/>
    </location>
</feature>
<dbReference type="InterPro" id="IPR037185">
    <property type="entry name" value="EmrE-like"/>
</dbReference>
<keyword evidence="4" id="KW-1185">Reference proteome</keyword>
<evidence type="ECO:0000313" key="4">
    <source>
        <dbReference type="Proteomes" id="UP000825123"/>
    </source>
</evidence>
<dbReference type="PANTHER" id="PTHR22911">
    <property type="entry name" value="ACYL-MALONYL CONDENSING ENZYME-RELATED"/>
    <property type="match status" value="1"/>
</dbReference>
<feature type="domain" description="EamA" evidence="2">
    <location>
        <begin position="134"/>
        <end position="262"/>
    </location>
</feature>
<keyword evidence="1" id="KW-0472">Membrane</keyword>
<dbReference type="RefSeq" id="WP_225905820.1">
    <property type="nucleotide sequence ID" value="NZ_AP024597.1"/>
</dbReference>
<dbReference type="EMBL" id="AP024597">
    <property type="protein sequence ID" value="BCU70258.1"/>
    <property type="molecule type" value="Genomic_DNA"/>
</dbReference>
<dbReference type="KEGG" id="csty:KN1_15550"/>
<reference evidence="3 4" key="1">
    <citation type="submission" date="2021-04" db="EMBL/GenBank/DDBJ databases">
        <title>Complete genome sequence of Stygiolobus sp. KN-1.</title>
        <authorList>
            <person name="Nakamura K."/>
            <person name="Sakai H."/>
            <person name="Kurosawa N."/>
        </authorList>
    </citation>
    <scope>NUCLEOTIDE SEQUENCE [LARGE SCALE GENOMIC DNA]</scope>
    <source>
        <strain evidence="3 4">KN-1</strain>
    </source>
</reference>
<evidence type="ECO:0000256" key="1">
    <source>
        <dbReference type="SAM" id="Phobius"/>
    </source>
</evidence>
<dbReference type="GO" id="GO:0016020">
    <property type="term" value="C:membrane"/>
    <property type="evidence" value="ECO:0007669"/>
    <property type="project" value="InterPro"/>
</dbReference>
<feature type="transmembrane region" description="Helical" evidence="1">
    <location>
        <begin position="132"/>
        <end position="152"/>
    </location>
</feature>
<feature type="transmembrane region" description="Helical" evidence="1">
    <location>
        <begin position="195"/>
        <end position="215"/>
    </location>
</feature>